<gene>
    <name evidence="1" type="ORF">TOPH_09130</name>
</gene>
<protein>
    <submittedName>
        <fullName evidence="1">Uncharacterized protein</fullName>
    </submittedName>
</protein>
<dbReference type="EMBL" id="LFRF01000066">
    <property type="protein sequence ID" value="KND86243.1"/>
    <property type="molecule type" value="Genomic_DNA"/>
</dbReference>
<evidence type="ECO:0000313" key="2">
    <source>
        <dbReference type="Proteomes" id="UP000036947"/>
    </source>
</evidence>
<organism evidence="1 2">
    <name type="scientific">Tolypocladium ophioglossoides (strain CBS 100239)</name>
    <name type="common">Snaketongue truffleclub</name>
    <name type="synonym">Elaphocordyceps ophioglossoides</name>
    <dbReference type="NCBI Taxonomy" id="1163406"/>
    <lineage>
        <taxon>Eukaryota</taxon>
        <taxon>Fungi</taxon>
        <taxon>Dikarya</taxon>
        <taxon>Ascomycota</taxon>
        <taxon>Pezizomycotina</taxon>
        <taxon>Sordariomycetes</taxon>
        <taxon>Hypocreomycetidae</taxon>
        <taxon>Hypocreales</taxon>
        <taxon>Ophiocordycipitaceae</taxon>
        <taxon>Tolypocladium</taxon>
    </lineage>
</organism>
<reference evidence="1 2" key="1">
    <citation type="journal article" date="2015" name="BMC Genomics">
        <title>The genome of the truffle-parasite Tolypocladium ophioglossoides and the evolution of antifungal peptaibiotics.</title>
        <authorList>
            <person name="Quandt C.A."/>
            <person name="Bushley K.E."/>
            <person name="Spatafora J.W."/>
        </authorList>
    </citation>
    <scope>NUCLEOTIDE SEQUENCE [LARGE SCALE GENOMIC DNA]</scope>
    <source>
        <strain evidence="1 2">CBS 100239</strain>
    </source>
</reference>
<comment type="caution">
    <text evidence="1">The sequence shown here is derived from an EMBL/GenBank/DDBJ whole genome shotgun (WGS) entry which is preliminary data.</text>
</comment>
<evidence type="ECO:0000313" key="1">
    <source>
        <dbReference type="EMBL" id="KND86243.1"/>
    </source>
</evidence>
<dbReference type="AlphaFoldDB" id="A0A0L0MWE8"/>
<proteinExistence type="predicted"/>
<accession>A0A0L0MWE8</accession>
<sequence length="33" mass="3897">MRAAVNRAIGRDFDNFVKLTKASSFFEWVCPRY</sequence>
<dbReference type="OrthoDB" id="4917326at2759"/>
<name>A0A0L0MWE8_TOLOC</name>
<dbReference type="Proteomes" id="UP000036947">
    <property type="component" value="Unassembled WGS sequence"/>
</dbReference>
<keyword evidence="2" id="KW-1185">Reference proteome</keyword>